<dbReference type="SUPFAM" id="SSF100950">
    <property type="entry name" value="NagB/RpiA/CoA transferase-like"/>
    <property type="match status" value="1"/>
</dbReference>
<comment type="caution">
    <text evidence="2">The sequence shown here is derived from an EMBL/GenBank/DDBJ whole genome shotgun (WGS) entry which is preliminary data.</text>
</comment>
<sequence>MITKPNERISCRIFERASDASAAAAAEIADLIRLKSSQNQNAVLGLVVGSSPVNIYSELVRLHRAGELSFANVVTFNSDEYHPMQPVELQSASRFMREHLFDHVDIDPANIHLLDGTVSKEDAAAHCAQYEQMIRDAGGIDVQLLGVNRAGHIGLNEPGSDRSSRTRLITLDEPTRTEAASDFFGAENVPRHAITMGIETILSAKRILLVAMGEGKADIVARVVEGFASANVPATFLQDHPSAEILLDQAAASGLARFATPWLIGEVTWDDTTTRRAVIDLAEGVGKSILKLTDADYNEHGLQDLLAAHGSSYDINLRVFRHLQSTITGWPGGKPEHRKRPGDRPGHRDDIFPKRVILFSPHPDDDVISMGGTLIRLVDQGHDVHVAYQTSGNIAVFDEDALRFAEFVEDYCREFEIQADGIEKLASHIDKFLRKKKPGQLDSDEVLRIKGLIRRGEARQGARCCGVPDHNLHYLDLPFYQTGRITKSPLTDEDIRITVDLMRAVEPHQIYAAGDLSDPHGTHRTCLSAILQACGVCKDDPWFESCAVWMYRGAWQEWAPHQIEMAVPLSPQEVARKRVAIFKHESQKDRALFPGSDVREFWQRAEARNADTARRYDELGLAEYAAIEGFVRWDGQTGIEL</sequence>
<keyword evidence="3" id="KW-1185">Reference proteome</keyword>
<reference evidence="2 3" key="1">
    <citation type="submission" date="2019-02" db="EMBL/GenBank/DDBJ databases">
        <title>Deep-cultivation of Planctomycetes and their phenomic and genomic characterization uncovers novel biology.</title>
        <authorList>
            <person name="Wiegand S."/>
            <person name="Jogler M."/>
            <person name="Boedeker C."/>
            <person name="Pinto D."/>
            <person name="Vollmers J."/>
            <person name="Rivas-Marin E."/>
            <person name="Kohn T."/>
            <person name="Peeters S.H."/>
            <person name="Heuer A."/>
            <person name="Rast P."/>
            <person name="Oberbeckmann S."/>
            <person name="Bunk B."/>
            <person name="Jeske O."/>
            <person name="Meyerdierks A."/>
            <person name="Storesund J.E."/>
            <person name="Kallscheuer N."/>
            <person name="Luecker S."/>
            <person name="Lage O.M."/>
            <person name="Pohl T."/>
            <person name="Merkel B.J."/>
            <person name="Hornburger P."/>
            <person name="Mueller R.-W."/>
            <person name="Bruemmer F."/>
            <person name="Labrenz M."/>
            <person name="Spormann A.M."/>
            <person name="Op Den Camp H."/>
            <person name="Overmann J."/>
            <person name="Amann R."/>
            <person name="Jetten M.S.M."/>
            <person name="Mascher T."/>
            <person name="Medema M.H."/>
            <person name="Devos D.P."/>
            <person name="Kaster A.-K."/>
            <person name="Ovreas L."/>
            <person name="Rohde M."/>
            <person name="Galperin M.Y."/>
            <person name="Jogler C."/>
        </authorList>
    </citation>
    <scope>NUCLEOTIDE SEQUENCE [LARGE SCALE GENOMIC DNA]</scope>
    <source>
        <strain evidence="2 3">Poly59</strain>
    </source>
</reference>
<dbReference type="Proteomes" id="UP000317977">
    <property type="component" value="Unassembled WGS sequence"/>
</dbReference>
<accession>A0A5C6ELU5</accession>
<name>A0A5C6ELU5_9BACT</name>
<dbReference type="GO" id="GO:0005975">
    <property type="term" value="P:carbohydrate metabolic process"/>
    <property type="evidence" value="ECO:0007669"/>
    <property type="project" value="InterPro"/>
</dbReference>
<dbReference type="InterPro" id="IPR004547">
    <property type="entry name" value="Glucosamine6P_isomerase"/>
</dbReference>
<feature type="domain" description="Glucosamine/galactosamine-6-phosphate isomerase" evidence="1">
    <location>
        <begin position="17"/>
        <end position="238"/>
    </location>
</feature>
<dbReference type="Pfam" id="PF01182">
    <property type="entry name" value="Glucosamine_iso"/>
    <property type="match status" value="1"/>
</dbReference>
<dbReference type="AlphaFoldDB" id="A0A5C6ELU5"/>
<dbReference type="EMBL" id="SJPX01000005">
    <property type="protein sequence ID" value="TWU48259.1"/>
    <property type="molecule type" value="Genomic_DNA"/>
</dbReference>
<dbReference type="Pfam" id="PF02585">
    <property type="entry name" value="PIG-L"/>
    <property type="match status" value="1"/>
</dbReference>
<organism evidence="2 3">
    <name type="scientific">Rubripirellula reticaptiva</name>
    <dbReference type="NCBI Taxonomy" id="2528013"/>
    <lineage>
        <taxon>Bacteria</taxon>
        <taxon>Pseudomonadati</taxon>
        <taxon>Planctomycetota</taxon>
        <taxon>Planctomycetia</taxon>
        <taxon>Pirellulales</taxon>
        <taxon>Pirellulaceae</taxon>
        <taxon>Rubripirellula</taxon>
    </lineage>
</organism>
<protein>
    <submittedName>
        <fullName evidence="2">Glucosamine-6-phosphate deaminase 1</fullName>
        <ecNumber evidence="2">3.5.99.6</ecNumber>
    </submittedName>
</protein>
<dbReference type="InterPro" id="IPR006148">
    <property type="entry name" value="Glc/Gal-6P_isomerase"/>
</dbReference>
<evidence type="ECO:0000259" key="1">
    <source>
        <dbReference type="Pfam" id="PF01182"/>
    </source>
</evidence>
<keyword evidence="2" id="KW-0378">Hydrolase</keyword>
<dbReference type="PANTHER" id="PTHR42892:SF1">
    <property type="entry name" value="GLUCOSAMINE-6-PHOSPHATE ISOMERASE"/>
    <property type="match status" value="1"/>
</dbReference>
<dbReference type="CDD" id="cd01399">
    <property type="entry name" value="GlcN6P_deaminase"/>
    <property type="match status" value="1"/>
</dbReference>
<dbReference type="InterPro" id="IPR003737">
    <property type="entry name" value="GlcNAc_PI_deacetylase-related"/>
</dbReference>
<dbReference type="InterPro" id="IPR052960">
    <property type="entry name" value="GlcN6P_deaminase-like"/>
</dbReference>
<dbReference type="NCBIfam" id="NF002557">
    <property type="entry name" value="PRK02122.1"/>
    <property type="match status" value="1"/>
</dbReference>
<dbReference type="GO" id="GO:0006044">
    <property type="term" value="P:N-acetylglucosamine metabolic process"/>
    <property type="evidence" value="ECO:0007669"/>
    <property type="project" value="InterPro"/>
</dbReference>
<dbReference type="SUPFAM" id="SSF102588">
    <property type="entry name" value="LmbE-like"/>
    <property type="match status" value="1"/>
</dbReference>
<dbReference type="EC" id="3.5.99.6" evidence="2"/>
<evidence type="ECO:0000313" key="2">
    <source>
        <dbReference type="EMBL" id="TWU48259.1"/>
    </source>
</evidence>
<dbReference type="Gene3D" id="3.40.50.1360">
    <property type="match status" value="1"/>
</dbReference>
<dbReference type="GO" id="GO:0004342">
    <property type="term" value="F:glucosamine-6-phosphate deaminase activity"/>
    <property type="evidence" value="ECO:0007669"/>
    <property type="project" value="UniProtKB-EC"/>
</dbReference>
<proteinExistence type="predicted"/>
<dbReference type="InterPro" id="IPR037171">
    <property type="entry name" value="NagB/RpiA_transferase-like"/>
</dbReference>
<dbReference type="InterPro" id="IPR024078">
    <property type="entry name" value="LmbE-like_dom_sf"/>
</dbReference>
<dbReference type="PANTHER" id="PTHR42892">
    <property type="entry name" value="GLUCOSAMINE-6-PHOSPHATE DEAMINASE-LIKE PROTEIN BT_0258-RELATED"/>
    <property type="match status" value="1"/>
</dbReference>
<evidence type="ECO:0000313" key="3">
    <source>
        <dbReference type="Proteomes" id="UP000317977"/>
    </source>
</evidence>
<dbReference type="Gene3D" id="3.40.50.10320">
    <property type="entry name" value="LmbE-like"/>
    <property type="match status" value="1"/>
</dbReference>
<gene>
    <name evidence="2" type="primary">nagB_3</name>
    <name evidence="2" type="ORF">Poly59_51050</name>
</gene>